<evidence type="ECO:0000259" key="2">
    <source>
        <dbReference type="PROSITE" id="PS51782"/>
    </source>
</evidence>
<feature type="domain" description="LysM" evidence="2">
    <location>
        <begin position="166"/>
        <end position="210"/>
    </location>
</feature>
<evidence type="ECO:0000313" key="4">
    <source>
        <dbReference type="Proteomes" id="UP000467322"/>
    </source>
</evidence>
<dbReference type="InterPro" id="IPR016047">
    <property type="entry name" value="M23ase_b-sheet_dom"/>
</dbReference>
<gene>
    <name evidence="3" type="ORF">GQE99_08190</name>
</gene>
<dbReference type="InterPro" id="IPR036779">
    <property type="entry name" value="LysM_dom_sf"/>
</dbReference>
<accession>A0A845M5L1</accession>
<dbReference type="GO" id="GO:0004222">
    <property type="term" value="F:metalloendopeptidase activity"/>
    <property type="evidence" value="ECO:0007669"/>
    <property type="project" value="TreeGrafter"/>
</dbReference>
<dbReference type="SUPFAM" id="SSF51261">
    <property type="entry name" value="Duplicated hybrid motif"/>
    <property type="match status" value="1"/>
</dbReference>
<evidence type="ECO:0000256" key="1">
    <source>
        <dbReference type="SAM" id="MobiDB-lite"/>
    </source>
</evidence>
<evidence type="ECO:0000313" key="3">
    <source>
        <dbReference type="EMBL" id="MZR12997.1"/>
    </source>
</evidence>
<dbReference type="AlphaFoldDB" id="A0A845M5L1"/>
<dbReference type="RefSeq" id="WP_161351109.1">
    <property type="nucleotide sequence ID" value="NZ_WTUX01000011.1"/>
</dbReference>
<feature type="domain" description="LysM" evidence="2">
    <location>
        <begin position="81"/>
        <end position="125"/>
    </location>
</feature>
<name>A0A845M5L1_9RHOB</name>
<dbReference type="CDD" id="cd12797">
    <property type="entry name" value="M23_peptidase"/>
    <property type="match status" value="1"/>
</dbReference>
<sequence length="388" mass="40671">MEFAQHTRARIRRSLVLGTTLVTLGACSGTVSDDGWLDFDLDADLRGLSDGFTTADAARQARGAARPEPDARGIISYPTYQVAVAREGDTLTSLANRVGLPEAELSRYNGLNAGARLHEGEIVALPRKVGNAGSVDVESLAGNALDRVGNTQSGQNAGTQSGEEPIRHQVVRGETAYSVARLYGVSVRALAEWNGLDGSLTVREGQYLLIPPKSADTQPANTRTGENSAPGVGTPTPLPPSSSAPLPEEQQTAANTATQTPQSPNLGNERTSNAQMAMPVDGRIVGAYVRGKSDGIDISASPGTTVRAARAGTVAAITRDTNDVPILVLRHEGNLLTVYAGISDIAVSKGDTVARGQQIAKVRASDNPALHFQVRQGTSSVDPMEYLN</sequence>
<dbReference type="PANTHER" id="PTHR21666">
    <property type="entry name" value="PEPTIDASE-RELATED"/>
    <property type="match status" value="1"/>
</dbReference>
<dbReference type="EMBL" id="WTUX01000011">
    <property type="protein sequence ID" value="MZR12997.1"/>
    <property type="molecule type" value="Genomic_DNA"/>
</dbReference>
<dbReference type="Gene3D" id="2.70.70.10">
    <property type="entry name" value="Glucose Permease (Domain IIA)"/>
    <property type="match status" value="1"/>
</dbReference>
<feature type="compositionally biased region" description="Low complexity" evidence="1">
    <location>
        <begin position="243"/>
        <end position="262"/>
    </location>
</feature>
<dbReference type="InterPro" id="IPR011055">
    <property type="entry name" value="Dup_hybrid_motif"/>
</dbReference>
<dbReference type="Proteomes" id="UP000467322">
    <property type="component" value="Unassembled WGS sequence"/>
</dbReference>
<dbReference type="InterPro" id="IPR018392">
    <property type="entry name" value="LysM"/>
</dbReference>
<dbReference type="SMART" id="SM00257">
    <property type="entry name" value="LysM"/>
    <property type="match status" value="2"/>
</dbReference>
<dbReference type="Pfam" id="PF01476">
    <property type="entry name" value="LysM"/>
    <property type="match status" value="2"/>
</dbReference>
<dbReference type="PROSITE" id="PS51782">
    <property type="entry name" value="LYSM"/>
    <property type="match status" value="2"/>
</dbReference>
<dbReference type="CDD" id="cd00118">
    <property type="entry name" value="LysM"/>
    <property type="match status" value="2"/>
</dbReference>
<reference evidence="3 4" key="1">
    <citation type="submission" date="2019-12" db="EMBL/GenBank/DDBJ databases">
        <title>Maritimibacter sp. nov. sp. isolated from sea sand.</title>
        <authorList>
            <person name="Kim J."/>
            <person name="Jeong S.E."/>
            <person name="Jung H.S."/>
            <person name="Jeon C.O."/>
        </authorList>
    </citation>
    <scope>NUCLEOTIDE SEQUENCE [LARGE SCALE GENOMIC DNA]</scope>
    <source>
        <strain evidence="3 4">DP07</strain>
    </source>
</reference>
<feature type="compositionally biased region" description="Polar residues" evidence="1">
    <location>
        <begin position="149"/>
        <end position="162"/>
    </location>
</feature>
<proteinExistence type="predicted"/>
<protein>
    <submittedName>
        <fullName evidence="3">Peptidoglycan DD-metalloendopeptidase family protein</fullName>
    </submittedName>
</protein>
<dbReference type="InterPro" id="IPR050570">
    <property type="entry name" value="Cell_wall_metabolism_enzyme"/>
</dbReference>
<comment type="caution">
    <text evidence="3">The sequence shown here is derived from an EMBL/GenBank/DDBJ whole genome shotgun (WGS) entry which is preliminary data.</text>
</comment>
<dbReference type="Pfam" id="PF01551">
    <property type="entry name" value="Peptidase_M23"/>
    <property type="match status" value="1"/>
</dbReference>
<feature type="region of interest" description="Disordered" evidence="1">
    <location>
        <begin position="148"/>
        <end position="167"/>
    </location>
</feature>
<keyword evidence="4" id="KW-1185">Reference proteome</keyword>
<feature type="compositionally biased region" description="Polar residues" evidence="1">
    <location>
        <begin position="263"/>
        <end position="275"/>
    </location>
</feature>
<organism evidence="3 4">
    <name type="scientific">Maritimibacter harenae</name>
    <dbReference type="NCBI Taxonomy" id="2606218"/>
    <lineage>
        <taxon>Bacteria</taxon>
        <taxon>Pseudomonadati</taxon>
        <taxon>Pseudomonadota</taxon>
        <taxon>Alphaproteobacteria</taxon>
        <taxon>Rhodobacterales</taxon>
        <taxon>Roseobacteraceae</taxon>
        <taxon>Maritimibacter</taxon>
    </lineage>
</organism>
<dbReference type="Gene3D" id="3.10.350.10">
    <property type="entry name" value="LysM domain"/>
    <property type="match status" value="2"/>
</dbReference>
<feature type="region of interest" description="Disordered" evidence="1">
    <location>
        <begin position="211"/>
        <end position="275"/>
    </location>
</feature>
<feature type="compositionally biased region" description="Polar residues" evidence="1">
    <location>
        <begin position="215"/>
        <end position="227"/>
    </location>
</feature>
<dbReference type="PANTHER" id="PTHR21666:SF270">
    <property type="entry name" value="MUREIN HYDROLASE ACTIVATOR ENVC"/>
    <property type="match status" value="1"/>
</dbReference>